<keyword evidence="3" id="KW-1185">Reference proteome</keyword>
<gene>
    <name evidence="2" type="ORF">LXN57_27790</name>
</gene>
<dbReference type="InterPro" id="IPR032710">
    <property type="entry name" value="NTF2-like_dom_sf"/>
</dbReference>
<dbReference type="InterPro" id="IPR037401">
    <property type="entry name" value="SnoaL-like"/>
</dbReference>
<dbReference type="SUPFAM" id="SSF54427">
    <property type="entry name" value="NTF2-like"/>
    <property type="match status" value="1"/>
</dbReference>
<evidence type="ECO:0000313" key="2">
    <source>
        <dbReference type="EMBL" id="MCM4081382.1"/>
    </source>
</evidence>
<name>A0ABT0Y5S5_9ACTN</name>
<proteinExistence type="predicted"/>
<accession>A0ABT0Y5S5</accession>
<organism evidence="2 3">
    <name type="scientific">Paractinoplanes hotanensis</name>
    <dbReference type="NCBI Taxonomy" id="2906497"/>
    <lineage>
        <taxon>Bacteria</taxon>
        <taxon>Bacillati</taxon>
        <taxon>Actinomycetota</taxon>
        <taxon>Actinomycetes</taxon>
        <taxon>Micromonosporales</taxon>
        <taxon>Micromonosporaceae</taxon>
        <taxon>Paractinoplanes</taxon>
    </lineage>
</organism>
<dbReference type="Pfam" id="PF12680">
    <property type="entry name" value="SnoaL_2"/>
    <property type="match status" value="1"/>
</dbReference>
<sequence>MTDFNAVMDRYLAVWNEPDATTRRKAVDDLFADGIRYVDPLAAVEGREALTALIGAVQQQFPGHTFASGGPVDAHHDQMRFTWTLTAGAGDPLVIGFDVAELDADGRIRQVLGFIDKAPG</sequence>
<reference evidence="2 3" key="1">
    <citation type="submission" date="2022-06" db="EMBL/GenBank/DDBJ databases">
        <title>Actinoplanes abujensis sp. nov., isolated from Nigerian arid soil.</title>
        <authorList>
            <person name="Ding P."/>
        </authorList>
    </citation>
    <scope>NUCLEOTIDE SEQUENCE [LARGE SCALE GENOMIC DNA]</scope>
    <source>
        <strain evidence="3">TRM88002</strain>
    </source>
</reference>
<feature type="domain" description="SnoaL-like" evidence="1">
    <location>
        <begin position="9"/>
        <end position="110"/>
    </location>
</feature>
<dbReference type="Gene3D" id="3.10.450.50">
    <property type="match status" value="1"/>
</dbReference>
<protein>
    <submittedName>
        <fullName evidence="2">Nuclear transport factor 2 family protein</fullName>
    </submittedName>
</protein>
<dbReference type="Proteomes" id="UP001523216">
    <property type="component" value="Unassembled WGS sequence"/>
</dbReference>
<dbReference type="EMBL" id="JAMQOL010000040">
    <property type="protein sequence ID" value="MCM4081382.1"/>
    <property type="molecule type" value="Genomic_DNA"/>
</dbReference>
<evidence type="ECO:0000313" key="3">
    <source>
        <dbReference type="Proteomes" id="UP001523216"/>
    </source>
</evidence>
<evidence type="ECO:0000259" key="1">
    <source>
        <dbReference type="Pfam" id="PF12680"/>
    </source>
</evidence>
<dbReference type="RefSeq" id="WP_251801170.1">
    <property type="nucleotide sequence ID" value="NZ_JAMQOL010000040.1"/>
</dbReference>
<comment type="caution">
    <text evidence="2">The sequence shown here is derived from an EMBL/GenBank/DDBJ whole genome shotgun (WGS) entry which is preliminary data.</text>
</comment>